<proteinExistence type="predicted"/>
<dbReference type="Proteomes" id="UP000635606">
    <property type="component" value="Unassembled WGS sequence"/>
</dbReference>
<reference evidence="1" key="1">
    <citation type="submission" date="2021-01" db="EMBL/GenBank/DDBJ databases">
        <title>Whole genome shotgun sequence of Virgisporangium ochraceum NBRC 16418.</title>
        <authorList>
            <person name="Komaki H."/>
            <person name="Tamura T."/>
        </authorList>
    </citation>
    <scope>NUCLEOTIDE SEQUENCE</scope>
    <source>
        <strain evidence="1">NBRC 16418</strain>
    </source>
</reference>
<protein>
    <submittedName>
        <fullName evidence="1">Uncharacterized protein</fullName>
    </submittedName>
</protein>
<dbReference type="AlphaFoldDB" id="A0A8J3ZYQ4"/>
<evidence type="ECO:0000313" key="2">
    <source>
        <dbReference type="Proteomes" id="UP000635606"/>
    </source>
</evidence>
<organism evidence="1 2">
    <name type="scientific">Virgisporangium ochraceum</name>
    <dbReference type="NCBI Taxonomy" id="65505"/>
    <lineage>
        <taxon>Bacteria</taxon>
        <taxon>Bacillati</taxon>
        <taxon>Actinomycetota</taxon>
        <taxon>Actinomycetes</taxon>
        <taxon>Micromonosporales</taxon>
        <taxon>Micromonosporaceae</taxon>
        <taxon>Virgisporangium</taxon>
    </lineage>
</organism>
<keyword evidence="2" id="KW-1185">Reference proteome</keyword>
<comment type="caution">
    <text evidence="1">The sequence shown here is derived from an EMBL/GenBank/DDBJ whole genome shotgun (WGS) entry which is preliminary data.</text>
</comment>
<dbReference type="EMBL" id="BOPH01000102">
    <property type="protein sequence ID" value="GIJ72584.1"/>
    <property type="molecule type" value="Genomic_DNA"/>
</dbReference>
<name>A0A8J3ZYQ4_9ACTN</name>
<dbReference type="RefSeq" id="WP_203932434.1">
    <property type="nucleotide sequence ID" value="NZ_BOPH01000102.1"/>
</dbReference>
<accession>A0A8J3ZYQ4</accession>
<evidence type="ECO:0000313" key="1">
    <source>
        <dbReference type="EMBL" id="GIJ72584.1"/>
    </source>
</evidence>
<sequence>MLYVFGFERVAVVVGDIYFVDPEPHPGQEGAEHGVRLELRVIERGAARGSIYSATPVTVDRPVWRADLLQAVGGRPFDRTHHHPVFTGWDPGPRVFTRELSADPLGWVAARLADLPALLAEAQAPPETAAPGDADELRRVTSEVVDVTRRLLDRIAAGELATNPEPDRPVSVDGRQVLVRSGWL</sequence>
<gene>
    <name evidence="1" type="ORF">Voc01_075010</name>
</gene>